<gene>
    <name evidence="1" type="ORF">H1P_10081</name>
</gene>
<dbReference type="RefSeq" id="WP_144862981.1">
    <property type="nucleotide sequence ID" value="NZ_LR213766.1"/>
</dbReference>
<dbReference type="InterPro" id="IPR020568">
    <property type="entry name" value="Ribosomal_Su5_D2-typ_SF"/>
</dbReference>
<dbReference type="Proteomes" id="UP000320055">
    <property type="component" value="Unassembled WGS sequence"/>
</dbReference>
<dbReference type="InterPro" id="IPR014721">
    <property type="entry name" value="Ribsml_uS5_D2-typ_fold_subgr"/>
</dbReference>
<keyword evidence="2" id="KW-1185">Reference proteome</keyword>
<accession>A0A563VIM0</accession>
<evidence type="ECO:0000313" key="2">
    <source>
        <dbReference type="Proteomes" id="UP000320055"/>
    </source>
</evidence>
<reference evidence="1 2" key="1">
    <citation type="submission" date="2019-01" db="EMBL/GenBank/DDBJ databases">
        <authorList>
            <person name="Brito A."/>
        </authorList>
    </citation>
    <scope>NUCLEOTIDE SEQUENCE [LARGE SCALE GENOMIC DNA]</scope>
    <source>
        <strain evidence="1">1</strain>
    </source>
</reference>
<organism evidence="1 2">
    <name type="scientific">Hyella patelloides LEGE 07179</name>
    <dbReference type="NCBI Taxonomy" id="945734"/>
    <lineage>
        <taxon>Bacteria</taxon>
        <taxon>Bacillati</taxon>
        <taxon>Cyanobacteriota</taxon>
        <taxon>Cyanophyceae</taxon>
        <taxon>Pleurocapsales</taxon>
        <taxon>Hyellaceae</taxon>
        <taxon>Hyella</taxon>
    </lineage>
</organism>
<dbReference type="Gene3D" id="3.30.230.10">
    <property type="match status" value="1"/>
</dbReference>
<name>A0A563VIM0_9CYAN</name>
<dbReference type="AlphaFoldDB" id="A0A563VIM0"/>
<evidence type="ECO:0000313" key="1">
    <source>
        <dbReference type="EMBL" id="VEP11296.1"/>
    </source>
</evidence>
<dbReference type="SUPFAM" id="SSF54211">
    <property type="entry name" value="Ribosomal protein S5 domain 2-like"/>
    <property type="match status" value="1"/>
</dbReference>
<sequence length="165" mass="18433">MNYDLFEIKLKSSENNYLSWYTIERALTKEGRFIRQSSGTNSFAIITLKIEPITNKQIAIFANKIAKINLGYNILYPLQQKDSETSDILQTINSGVILGIEAACLNLEPPDCKDSGLPKHYGISGIKVTALKALFHPIDSHSRAFKMATKSVLLAAFQEVKLIKI</sequence>
<protein>
    <submittedName>
        <fullName evidence="1">Uncharacterized protein</fullName>
    </submittedName>
</protein>
<dbReference type="EMBL" id="CAACVJ010000001">
    <property type="protein sequence ID" value="VEP11296.1"/>
    <property type="molecule type" value="Genomic_DNA"/>
</dbReference>
<proteinExistence type="predicted"/>